<feature type="compositionally biased region" description="Acidic residues" evidence="1">
    <location>
        <begin position="126"/>
        <end position="137"/>
    </location>
</feature>
<evidence type="ECO:0000313" key="2">
    <source>
        <dbReference type="EMBL" id="KAA6357620.1"/>
    </source>
</evidence>
<organism evidence="2 3">
    <name type="scientific">Streblomastix strix</name>
    <dbReference type="NCBI Taxonomy" id="222440"/>
    <lineage>
        <taxon>Eukaryota</taxon>
        <taxon>Metamonada</taxon>
        <taxon>Preaxostyla</taxon>
        <taxon>Oxymonadida</taxon>
        <taxon>Streblomastigidae</taxon>
        <taxon>Streblomastix</taxon>
    </lineage>
</organism>
<protein>
    <submittedName>
        <fullName evidence="2">Uncharacterized protein</fullName>
    </submittedName>
</protein>
<sequence length="246" mass="27376">MDDVEGLSDDDDDYTTRKEAQNSYVSLWAFVKSDGTNQQVLLANGTVKPLSEFESGSVDDTNYLKKTGQATQSIEGNLIRSGSEISFENLQLFLYITKQDAKYGFVQKEGQQVLSIEGKLRKKQDDDEEEEGQEDDDYLSKKESDGKFVQLGGTQMITGAKTLIISITAPAFVKYSGTNQLVLLADETVKQLSEFSSDLQMGDISNKINDWNMSISPLCRKLYRLGVNPKICEFGTLSEVISPTRT</sequence>
<evidence type="ECO:0000256" key="1">
    <source>
        <dbReference type="SAM" id="MobiDB-lite"/>
    </source>
</evidence>
<proteinExistence type="predicted"/>
<dbReference type="Proteomes" id="UP000324800">
    <property type="component" value="Unassembled WGS sequence"/>
</dbReference>
<comment type="caution">
    <text evidence="2">The sequence shown here is derived from an EMBL/GenBank/DDBJ whole genome shotgun (WGS) entry which is preliminary data.</text>
</comment>
<dbReference type="EMBL" id="SNRW01031121">
    <property type="protein sequence ID" value="KAA6357620.1"/>
    <property type="molecule type" value="Genomic_DNA"/>
</dbReference>
<reference evidence="2 3" key="1">
    <citation type="submission" date="2019-03" db="EMBL/GenBank/DDBJ databases">
        <title>Single cell metagenomics reveals metabolic interactions within the superorganism composed of flagellate Streblomastix strix and complex community of Bacteroidetes bacteria on its surface.</title>
        <authorList>
            <person name="Treitli S.C."/>
            <person name="Kolisko M."/>
            <person name="Husnik F."/>
            <person name="Keeling P."/>
            <person name="Hampl V."/>
        </authorList>
    </citation>
    <scope>NUCLEOTIDE SEQUENCE [LARGE SCALE GENOMIC DNA]</scope>
    <source>
        <strain evidence="2">ST1C</strain>
    </source>
</reference>
<gene>
    <name evidence="2" type="ORF">EZS28_046853</name>
</gene>
<evidence type="ECO:0000313" key="3">
    <source>
        <dbReference type="Proteomes" id="UP000324800"/>
    </source>
</evidence>
<accession>A0A5J4TIN5</accession>
<name>A0A5J4TIN5_9EUKA</name>
<dbReference type="AlphaFoldDB" id="A0A5J4TIN5"/>
<feature type="region of interest" description="Disordered" evidence="1">
    <location>
        <begin position="119"/>
        <end position="139"/>
    </location>
</feature>